<dbReference type="AlphaFoldDB" id="A0A840E7K2"/>
<feature type="domain" description="eCIS core" evidence="2">
    <location>
        <begin position="166"/>
        <end position="241"/>
    </location>
</feature>
<evidence type="ECO:0000259" key="2">
    <source>
        <dbReference type="Pfam" id="PF13699"/>
    </source>
</evidence>
<name>A0A840E7K2_9BACT</name>
<evidence type="ECO:0000256" key="1">
    <source>
        <dbReference type="SAM" id="MobiDB-lite"/>
    </source>
</evidence>
<evidence type="ECO:0000313" key="4">
    <source>
        <dbReference type="Proteomes" id="UP000576209"/>
    </source>
</evidence>
<feature type="compositionally biased region" description="Basic and acidic residues" evidence="1">
    <location>
        <begin position="162"/>
        <end position="175"/>
    </location>
</feature>
<sequence>MSFKSTRKTRRHRIPRPESRESERPFFQPLAPAAPVQAKLTVGAPDDKYEREADAVANRVVSSSSDEGKSPKIQAMPDSRMEEDRAVQEKREEEAGAQVQREPTVEEEEPIQQMGEEEEEPLQQQTTDEEEEEPPLLAKRSPGAGGSASDQLASRLRQRSGKGRELSGGVRDKMETGFGRDFSNVSIHTDAAADEMNRELGARAFARGQDVYFRSGEYNPDTAAGQRLLAHELTHTVQQGGRATAPVKNHHSGTAVQRQAVAFPWEGVIDTRWNAALRSTPANGPGNWIASLNRNTRVTVTGNTNNWLAVSTTINGRVVNGFVHRRLISPIPAAGVVGLANADSRQERTPFGVYNVYPNSATGITAGGNDLYEAEFQRLQTAWNHINNSTGGIRINGNPADVAEMIGLIGRQMQRSQTFRNLILEITADAANPVTINAGRDNASWIDSFATNAVDLRDNAYIDDTPRPGYEWASTQGEMMTHWLTERRHAAVAGGGFGPAHAEPLAAGGTQQQYRRDLGVPGRIVSQVRSNQTDVAGNYAGIHQGEYTDDAGNQQIIRRDDSGGDPVPYEIEYIPNAPSAAAPGTIRYNRVSLRLTSTSASTEQLHLELRSATGAAVTTTSRGAGLGSPLFHSERLGNLVPTGANITIGIIKDGGFWSDDFIGTLVWRHPFNADSLSVVHDGTTYRLTVGLSMDP</sequence>
<evidence type="ECO:0000313" key="3">
    <source>
        <dbReference type="EMBL" id="MBB4079712.1"/>
    </source>
</evidence>
<reference evidence="3 4" key="1">
    <citation type="submission" date="2020-08" db="EMBL/GenBank/DDBJ databases">
        <title>Genomic Encyclopedia of Type Strains, Phase IV (KMG-IV): sequencing the most valuable type-strain genomes for metagenomic binning, comparative biology and taxonomic classification.</title>
        <authorList>
            <person name="Goeker M."/>
        </authorList>
    </citation>
    <scope>NUCLEOTIDE SEQUENCE [LARGE SCALE GENOMIC DNA]</scope>
    <source>
        <strain evidence="3 4">DSM 105137</strain>
    </source>
</reference>
<gene>
    <name evidence="3" type="ORF">GGR28_002337</name>
</gene>
<proteinExistence type="predicted"/>
<organism evidence="3 4">
    <name type="scientific">Neolewinella aquimaris</name>
    <dbReference type="NCBI Taxonomy" id="1835722"/>
    <lineage>
        <taxon>Bacteria</taxon>
        <taxon>Pseudomonadati</taxon>
        <taxon>Bacteroidota</taxon>
        <taxon>Saprospiria</taxon>
        <taxon>Saprospirales</taxon>
        <taxon>Lewinellaceae</taxon>
        <taxon>Neolewinella</taxon>
    </lineage>
</organism>
<dbReference type="Gene3D" id="2.30.30.40">
    <property type="entry name" value="SH3 Domains"/>
    <property type="match status" value="1"/>
</dbReference>
<keyword evidence="4" id="KW-1185">Reference proteome</keyword>
<feature type="compositionally biased region" description="Basic and acidic residues" evidence="1">
    <location>
        <begin position="45"/>
        <end position="54"/>
    </location>
</feature>
<protein>
    <recommendedName>
        <fullName evidence="2">eCIS core domain-containing protein</fullName>
    </recommendedName>
</protein>
<dbReference type="Proteomes" id="UP000576209">
    <property type="component" value="Unassembled WGS sequence"/>
</dbReference>
<accession>A0A840E7K2</accession>
<feature type="compositionally biased region" description="Basic and acidic residues" evidence="1">
    <location>
        <begin position="79"/>
        <end position="94"/>
    </location>
</feature>
<feature type="compositionally biased region" description="Basic residues" evidence="1">
    <location>
        <begin position="1"/>
        <end position="14"/>
    </location>
</feature>
<dbReference type="EMBL" id="JACIFF010000005">
    <property type="protein sequence ID" value="MBB4079712.1"/>
    <property type="molecule type" value="Genomic_DNA"/>
</dbReference>
<dbReference type="RefSeq" id="WP_183495943.1">
    <property type="nucleotide sequence ID" value="NZ_JACIFF010000005.1"/>
</dbReference>
<dbReference type="Pfam" id="PF13699">
    <property type="entry name" value="eCIS_core"/>
    <property type="match status" value="1"/>
</dbReference>
<feature type="region of interest" description="Disordered" evidence="1">
    <location>
        <begin position="1"/>
        <end position="175"/>
    </location>
</feature>
<feature type="compositionally biased region" description="Basic and acidic residues" evidence="1">
    <location>
        <begin position="15"/>
        <end position="24"/>
    </location>
</feature>
<feature type="compositionally biased region" description="Acidic residues" evidence="1">
    <location>
        <begin position="105"/>
        <end position="134"/>
    </location>
</feature>
<comment type="caution">
    <text evidence="3">The sequence shown here is derived from an EMBL/GenBank/DDBJ whole genome shotgun (WGS) entry which is preliminary data.</text>
</comment>
<dbReference type="InterPro" id="IPR025295">
    <property type="entry name" value="eCIS_core_dom"/>
</dbReference>